<evidence type="ECO:0000256" key="3">
    <source>
        <dbReference type="SAM" id="Coils"/>
    </source>
</evidence>
<dbReference type="AlphaFoldDB" id="A0A378U1N5"/>
<evidence type="ECO:0000256" key="2">
    <source>
        <dbReference type="ARBA" id="ARBA00023054"/>
    </source>
</evidence>
<dbReference type="EMBL" id="UGQL01000002">
    <property type="protein sequence ID" value="STZ69067.1"/>
    <property type="molecule type" value="Genomic_DNA"/>
</dbReference>
<organism evidence="6 7">
    <name type="scientific">Myroides odoratus</name>
    <name type="common">Flavobacterium odoratum</name>
    <dbReference type="NCBI Taxonomy" id="256"/>
    <lineage>
        <taxon>Bacteria</taxon>
        <taxon>Pseudomonadati</taxon>
        <taxon>Bacteroidota</taxon>
        <taxon>Flavobacteriia</taxon>
        <taxon>Flavobacteriales</taxon>
        <taxon>Flavobacteriaceae</taxon>
        <taxon>Myroides</taxon>
    </lineage>
</organism>
<dbReference type="PANTHER" id="PTHR32347:SF23">
    <property type="entry name" value="BLL5650 PROTEIN"/>
    <property type="match status" value="1"/>
</dbReference>
<feature type="coiled-coil region" evidence="3">
    <location>
        <begin position="219"/>
        <end position="246"/>
    </location>
</feature>
<protein>
    <submittedName>
        <fullName evidence="6">Macrolide transporter subunit MacA</fullName>
    </submittedName>
</protein>
<dbReference type="GO" id="GO:0030313">
    <property type="term" value="C:cell envelope"/>
    <property type="evidence" value="ECO:0007669"/>
    <property type="project" value="UniProtKB-SubCell"/>
</dbReference>
<comment type="subcellular location">
    <subcellularLocation>
        <location evidence="1">Cell envelope</location>
    </subcellularLocation>
</comment>
<keyword evidence="2 3" id="KW-0175">Coiled coil</keyword>
<keyword evidence="7" id="KW-1185">Reference proteome</keyword>
<evidence type="ECO:0000259" key="5">
    <source>
        <dbReference type="Pfam" id="PF25967"/>
    </source>
</evidence>
<name>A0A378U1N5_MYROD</name>
<keyword evidence="4" id="KW-0812">Transmembrane</keyword>
<keyword evidence="4" id="KW-0472">Membrane</keyword>
<evidence type="ECO:0000256" key="1">
    <source>
        <dbReference type="ARBA" id="ARBA00004196"/>
    </source>
</evidence>
<dbReference type="Gene3D" id="2.40.420.20">
    <property type="match status" value="1"/>
</dbReference>
<gene>
    <name evidence="6" type="ORF">NCTC11179_02557</name>
</gene>
<keyword evidence="4" id="KW-1133">Transmembrane helix</keyword>
<dbReference type="Gene3D" id="2.40.50.100">
    <property type="match status" value="1"/>
</dbReference>
<evidence type="ECO:0000256" key="4">
    <source>
        <dbReference type="SAM" id="Phobius"/>
    </source>
</evidence>
<evidence type="ECO:0000313" key="7">
    <source>
        <dbReference type="Proteomes" id="UP000255024"/>
    </source>
</evidence>
<accession>A0A378U1N5</accession>
<dbReference type="InterPro" id="IPR050465">
    <property type="entry name" value="UPF0194_transport"/>
</dbReference>
<proteinExistence type="predicted"/>
<dbReference type="PANTHER" id="PTHR32347">
    <property type="entry name" value="EFFLUX SYSTEM COMPONENT YKNX-RELATED"/>
    <property type="match status" value="1"/>
</dbReference>
<evidence type="ECO:0000313" key="6">
    <source>
        <dbReference type="EMBL" id="STZ69067.1"/>
    </source>
</evidence>
<dbReference type="Pfam" id="PF25967">
    <property type="entry name" value="RND-MFP_C"/>
    <property type="match status" value="1"/>
</dbReference>
<sequence length="426" mass="48739">MARFCYYTRKRNAMDRVLPRKNRKKQRILLIVGGVILLAVASFFTFFQDIALNVSKKEIRISAVKEGVFEEYISFQGKVEPLQSLLINIAEGGAVSEIFVENGAVIQKGDPLVLLHNPSSELAYMSQESSLIEQMNNLNVNLMNIRNQEIGLMKDLISIEYEYKNAELQYTLNKKLFDQEILSLNEWNQTVESFSYQKKRKALMEQSVEKEKQSNQVQVRQINQSLAVIQRSLEKLKENKQNFLLRSPISGRLSSFEPMLGKTYNGGESIGKIDVLEGYKLVANVDEFYLDRIVLGQKGQVESKGQLIQVEVSKILPEIINGRFEVQLNFINQDNLKLQEGNSMGIKLFLSGKEQRLLLAKGSFMTDTKGEWVYVVKEGKAERRQVEIGRENPAYYEVISGLSAGEQVIISSYKDYLRVNYLQLKE</sequence>
<dbReference type="Gene3D" id="1.10.287.470">
    <property type="entry name" value="Helix hairpin bin"/>
    <property type="match status" value="1"/>
</dbReference>
<dbReference type="Proteomes" id="UP000255024">
    <property type="component" value="Unassembled WGS sequence"/>
</dbReference>
<feature type="transmembrane region" description="Helical" evidence="4">
    <location>
        <begin position="28"/>
        <end position="47"/>
    </location>
</feature>
<reference evidence="6 7" key="1">
    <citation type="submission" date="2018-06" db="EMBL/GenBank/DDBJ databases">
        <authorList>
            <consortium name="Pathogen Informatics"/>
            <person name="Doyle S."/>
        </authorList>
    </citation>
    <scope>NUCLEOTIDE SEQUENCE [LARGE SCALE GENOMIC DNA]</scope>
    <source>
        <strain evidence="6 7">NCTC11179</strain>
    </source>
</reference>
<dbReference type="InterPro" id="IPR058627">
    <property type="entry name" value="MdtA-like_C"/>
</dbReference>
<feature type="domain" description="Multidrug resistance protein MdtA-like C-terminal permuted SH3" evidence="5">
    <location>
        <begin position="373"/>
        <end position="412"/>
    </location>
</feature>